<dbReference type="GO" id="GO:0019005">
    <property type="term" value="C:SCF ubiquitin ligase complex"/>
    <property type="evidence" value="ECO:0007669"/>
    <property type="project" value="TreeGrafter"/>
</dbReference>
<proteinExistence type="predicted"/>
<dbReference type="AlphaFoldDB" id="A0A8S3ZS60"/>
<dbReference type="PANTHER" id="PTHR13318">
    <property type="entry name" value="PARTNER OF PAIRED, ISOFORM B-RELATED"/>
    <property type="match status" value="1"/>
</dbReference>
<dbReference type="Gene3D" id="1.20.1280.50">
    <property type="match status" value="1"/>
</dbReference>
<protein>
    <recommendedName>
        <fullName evidence="2">F-box domain-containing protein</fullName>
    </recommendedName>
</protein>
<dbReference type="SUPFAM" id="SSF52047">
    <property type="entry name" value="RNI-like"/>
    <property type="match status" value="1"/>
</dbReference>
<dbReference type="SUPFAM" id="SSF81383">
    <property type="entry name" value="F-box domain"/>
    <property type="match status" value="1"/>
</dbReference>
<feature type="compositionally biased region" description="Basic and acidic residues" evidence="1">
    <location>
        <begin position="69"/>
        <end position="80"/>
    </location>
</feature>
<dbReference type="InterPro" id="IPR032675">
    <property type="entry name" value="LRR_dom_sf"/>
</dbReference>
<dbReference type="Pfam" id="PF13516">
    <property type="entry name" value="LRR_6"/>
    <property type="match status" value="1"/>
</dbReference>
<dbReference type="GO" id="GO:0031146">
    <property type="term" value="P:SCF-dependent proteasomal ubiquitin-dependent protein catabolic process"/>
    <property type="evidence" value="ECO:0007669"/>
    <property type="project" value="TreeGrafter"/>
</dbReference>
<dbReference type="Pfam" id="PF12937">
    <property type="entry name" value="F-box-like"/>
    <property type="match status" value="1"/>
</dbReference>
<feature type="region of interest" description="Disordered" evidence="1">
    <location>
        <begin position="1"/>
        <end position="81"/>
    </location>
</feature>
<dbReference type="InterPro" id="IPR001611">
    <property type="entry name" value="Leu-rich_rpt"/>
</dbReference>
<evidence type="ECO:0000313" key="4">
    <source>
        <dbReference type="Proteomes" id="UP000678393"/>
    </source>
</evidence>
<comment type="caution">
    <text evidence="3">The sequence shown here is derived from an EMBL/GenBank/DDBJ whole genome shotgun (WGS) entry which is preliminary data.</text>
</comment>
<dbReference type="Gene3D" id="3.80.10.10">
    <property type="entry name" value="Ribonuclease Inhibitor"/>
    <property type="match status" value="2"/>
</dbReference>
<dbReference type="OrthoDB" id="3134645at2759"/>
<feature type="compositionally biased region" description="Basic residues" evidence="1">
    <location>
        <begin position="40"/>
        <end position="53"/>
    </location>
</feature>
<keyword evidence="4" id="KW-1185">Reference proteome</keyword>
<reference evidence="3" key="1">
    <citation type="submission" date="2021-04" db="EMBL/GenBank/DDBJ databases">
        <authorList>
            <consortium name="Molecular Ecology Group"/>
        </authorList>
    </citation>
    <scope>NUCLEOTIDE SEQUENCE</scope>
</reference>
<dbReference type="Proteomes" id="UP000678393">
    <property type="component" value="Unassembled WGS sequence"/>
</dbReference>
<accession>A0A8S3ZS60</accession>
<gene>
    <name evidence="3" type="ORF">CUNI_LOCUS14839</name>
</gene>
<organism evidence="3 4">
    <name type="scientific">Candidula unifasciata</name>
    <dbReference type="NCBI Taxonomy" id="100452"/>
    <lineage>
        <taxon>Eukaryota</taxon>
        <taxon>Metazoa</taxon>
        <taxon>Spiralia</taxon>
        <taxon>Lophotrochozoa</taxon>
        <taxon>Mollusca</taxon>
        <taxon>Gastropoda</taxon>
        <taxon>Heterobranchia</taxon>
        <taxon>Euthyneura</taxon>
        <taxon>Panpulmonata</taxon>
        <taxon>Eupulmonata</taxon>
        <taxon>Stylommatophora</taxon>
        <taxon>Helicina</taxon>
        <taxon>Helicoidea</taxon>
        <taxon>Geomitridae</taxon>
        <taxon>Candidula</taxon>
    </lineage>
</organism>
<dbReference type="InterPro" id="IPR001810">
    <property type="entry name" value="F-box_dom"/>
</dbReference>
<evidence type="ECO:0000313" key="3">
    <source>
        <dbReference type="EMBL" id="CAG5129281.1"/>
    </source>
</evidence>
<dbReference type="InterPro" id="IPR036047">
    <property type="entry name" value="F-box-like_dom_sf"/>
</dbReference>
<sequence>MSVLFTFQPRPGDEMSSDSLDSDYYPGRESNDEDYEEVKRARRKHIKSRKRKNVNSTKSPVSKRKRRNVKEDDVSTDKSDGVQLHLPPEVMLKIFQHGIDAVGYINFIPRVARVSKAWNRIASDPSMRKRLDFSTEQIVLVRKYQKCLANLLQQDVSQCQYLSLHKQVHLGPSLVERALSLMPQLRTLDLTGCVVKADFVKELPQLCPHIQRLNLSSHYRYVQKKITLTSLESLIEGLGSKLLELKLTNVTAVQQCPSKVLKFVQENCPNMEVLDLGVAGLEPHSHQIFITDMDGLACGCPRLRELFLDGFNILDNSSREKPCVHNFKSLQREKPCVHNFKSLQVYSQSRHNHYGMDFPAFCGLFSSVGKLKTLNFSRSKHRPSLIAQHIKEVEELYLQDMMWSDNEEEEEVICCIAAWSRSLKVLDLSYNKLNDSLLDEALYQFEKSGRLEEEYPLEILNLSNSTVTVRGVIHVVRTCRNLKEINLSSCRELPRGSKREFGRSEFNSLVKSLRQSLRTNAGGGQQDD</sequence>
<feature type="domain" description="F-box" evidence="2">
    <location>
        <begin position="85"/>
        <end position="133"/>
    </location>
</feature>
<evidence type="ECO:0000259" key="2">
    <source>
        <dbReference type="Pfam" id="PF12937"/>
    </source>
</evidence>
<evidence type="ECO:0000256" key="1">
    <source>
        <dbReference type="SAM" id="MobiDB-lite"/>
    </source>
</evidence>
<dbReference type="EMBL" id="CAJHNH020003435">
    <property type="protein sequence ID" value="CAG5129281.1"/>
    <property type="molecule type" value="Genomic_DNA"/>
</dbReference>
<name>A0A8S3ZS60_9EUPU</name>